<evidence type="ECO:0000256" key="4">
    <source>
        <dbReference type="ARBA" id="ARBA00023054"/>
    </source>
</evidence>
<dbReference type="GO" id="GO:1990116">
    <property type="term" value="P:ribosome-associated ubiquitin-dependent protein catabolic process"/>
    <property type="evidence" value="ECO:0007669"/>
    <property type="project" value="TreeGrafter"/>
</dbReference>
<feature type="region of interest" description="Disordered" evidence="6">
    <location>
        <begin position="1131"/>
        <end position="1159"/>
    </location>
</feature>
<evidence type="ECO:0000256" key="2">
    <source>
        <dbReference type="ARBA" id="ARBA00008318"/>
    </source>
</evidence>
<evidence type="ECO:0000256" key="5">
    <source>
        <dbReference type="ARBA" id="ARBA00070414"/>
    </source>
</evidence>
<name>A0A1Y2CBF3_9FUNG</name>
<dbReference type="EMBL" id="MCGO01000023">
    <property type="protein sequence ID" value="ORY44227.1"/>
    <property type="molecule type" value="Genomic_DNA"/>
</dbReference>
<comment type="similarity">
    <text evidence="2">Belongs to the NEMF family.</text>
</comment>
<evidence type="ECO:0000259" key="7">
    <source>
        <dbReference type="Pfam" id="PF05670"/>
    </source>
</evidence>
<dbReference type="STRING" id="329046.A0A1Y2CBF3"/>
<protein>
    <recommendedName>
        <fullName evidence="5">Ribosome quality control complex subunit 2</fullName>
    </recommendedName>
</protein>
<gene>
    <name evidence="9" type="ORF">BCR33DRAFT_766327</name>
</gene>
<dbReference type="PANTHER" id="PTHR15239:SF6">
    <property type="entry name" value="RIBOSOME QUALITY CONTROL COMPLEX SUBUNIT NEMF"/>
    <property type="match status" value="1"/>
</dbReference>
<evidence type="ECO:0000256" key="6">
    <source>
        <dbReference type="SAM" id="MobiDB-lite"/>
    </source>
</evidence>
<dbReference type="Gene3D" id="2.30.310.10">
    <property type="entry name" value="ibrinogen binding protein from staphylococcus aureus domain"/>
    <property type="match status" value="1"/>
</dbReference>
<keyword evidence="4" id="KW-0175">Coiled coil</keyword>
<dbReference type="OrthoDB" id="207084at2759"/>
<feature type="compositionally biased region" description="Basic residues" evidence="6">
    <location>
        <begin position="1285"/>
        <end position="1295"/>
    </location>
</feature>
<feature type="compositionally biased region" description="Basic residues" evidence="6">
    <location>
        <begin position="569"/>
        <end position="579"/>
    </location>
</feature>
<evidence type="ECO:0000256" key="3">
    <source>
        <dbReference type="ARBA" id="ARBA00022490"/>
    </source>
</evidence>
<dbReference type="Pfam" id="PF05833">
    <property type="entry name" value="NFACT_N"/>
    <property type="match status" value="1"/>
</dbReference>
<keyword evidence="10" id="KW-1185">Reference proteome</keyword>
<dbReference type="PANTHER" id="PTHR15239">
    <property type="entry name" value="NUCLEAR EXPORT MEDIATOR FACTOR NEMF"/>
    <property type="match status" value="1"/>
</dbReference>
<feature type="region of interest" description="Disordered" evidence="6">
    <location>
        <begin position="1195"/>
        <end position="1358"/>
    </location>
</feature>
<reference evidence="9 10" key="1">
    <citation type="submission" date="2016-07" db="EMBL/GenBank/DDBJ databases">
        <title>Pervasive Adenine N6-methylation of Active Genes in Fungi.</title>
        <authorList>
            <consortium name="DOE Joint Genome Institute"/>
            <person name="Mondo S.J."/>
            <person name="Dannebaum R.O."/>
            <person name="Kuo R.C."/>
            <person name="Labutti K."/>
            <person name="Haridas S."/>
            <person name="Kuo A."/>
            <person name="Salamov A."/>
            <person name="Ahrendt S.R."/>
            <person name="Lipzen A."/>
            <person name="Sullivan W."/>
            <person name="Andreopoulos W.B."/>
            <person name="Clum A."/>
            <person name="Lindquist E."/>
            <person name="Daum C."/>
            <person name="Ramamoorthy G.K."/>
            <person name="Gryganskyi A."/>
            <person name="Culley D."/>
            <person name="Magnuson J.K."/>
            <person name="James T.Y."/>
            <person name="O'Malley M.A."/>
            <person name="Stajich J.E."/>
            <person name="Spatafora J.W."/>
            <person name="Visel A."/>
            <person name="Grigoriev I.V."/>
        </authorList>
    </citation>
    <scope>NUCLEOTIDE SEQUENCE [LARGE SCALE GENOMIC DNA]</scope>
    <source>
        <strain evidence="9 10">JEL800</strain>
    </source>
</reference>
<feature type="compositionally biased region" description="Acidic residues" evidence="6">
    <location>
        <begin position="1132"/>
        <end position="1158"/>
    </location>
</feature>
<dbReference type="Pfam" id="PF11923">
    <property type="entry name" value="NFACT-C"/>
    <property type="match status" value="1"/>
</dbReference>
<dbReference type="InterPro" id="IPR021846">
    <property type="entry name" value="NFACT-C"/>
</dbReference>
<dbReference type="FunFam" id="2.30.310.10:FF:000003">
    <property type="entry name" value="Zinc knuckle domain containing protein"/>
    <property type="match status" value="1"/>
</dbReference>
<feature type="domain" description="NFACT RNA-binding" evidence="7">
    <location>
        <begin position="959"/>
        <end position="1079"/>
    </location>
</feature>
<evidence type="ECO:0000313" key="9">
    <source>
        <dbReference type="EMBL" id="ORY44227.1"/>
    </source>
</evidence>
<feature type="region of interest" description="Disordered" evidence="6">
    <location>
        <begin position="551"/>
        <end position="581"/>
    </location>
</feature>
<feature type="domain" description="NFACT protein C-terminal" evidence="8">
    <location>
        <begin position="1379"/>
        <end position="1470"/>
    </location>
</feature>
<feature type="compositionally biased region" description="Acidic residues" evidence="6">
    <location>
        <begin position="1240"/>
        <end position="1249"/>
    </location>
</feature>
<evidence type="ECO:0000256" key="1">
    <source>
        <dbReference type="ARBA" id="ARBA00004496"/>
    </source>
</evidence>
<dbReference type="GO" id="GO:0000049">
    <property type="term" value="F:tRNA binding"/>
    <property type="evidence" value="ECO:0007669"/>
    <property type="project" value="TreeGrafter"/>
</dbReference>
<keyword evidence="3" id="KW-0963">Cytoplasm</keyword>
<feature type="region of interest" description="Disordered" evidence="6">
    <location>
        <begin position="837"/>
        <end position="878"/>
    </location>
</feature>
<evidence type="ECO:0000259" key="8">
    <source>
        <dbReference type="Pfam" id="PF11923"/>
    </source>
</evidence>
<feature type="compositionally biased region" description="Basic and acidic residues" evidence="6">
    <location>
        <begin position="1199"/>
        <end position="1215"/>
    </location>
</feature>
<feature type="compositionally biased region" description="Polar residues" evidence="6">
    <location>
        <begin position="1265"/>
        <end position="1282"/>
    </location>
</feature>
<dbReference type="Proteomes" id="UP000193642">
    <property type="component" value="Unassembled WGS sequence"/>
</dbReference>
<accession>A0A1Y2CBF3</accession>
<evidence type="ECO:0000313" key="10">
    <source>
        <dbReference type="Proteomes" id="UP000193642"/>
    </source>
</evidence>
<feature type="compositionally biased region" description="Acidic residues" evidence="6">
    <location>
        <begin position="837"/>
        <end position="859"/>
    </location>
</feature>
<dbReference type="GO" id="GO:0043023">
    <property type="term" value="F:ribosomal large subunit binding"/>
    <property type="evidence" value="ECO:0007669"/>
    <property type="project" value="TreeGrafter"/>
</dbReference>
<dbReference type="InterPro" id="IPR008532">
    <property type="entry name" value="NFACT_RNA-bd"/>
</dbReference>
<dbReference type="Pfam" id="PF05670">
    <property type="entry name" value="NFACT-R_1"/>
    <property type="match status" value="1"/>
</dbReference>
<dbReference type="GO" id="GO:1990112">
    <property type="term" value="C:RQC complex"/>
    <property type="evidence" value="ECO:0007669"/>
    <property type="project" value="TreeGrafter"/>
</dbReference>
<dbReference type="InterPro" id="IPR051608">
    <property type="entry name" value="RQC_Subunit_NEMF"/>
</dbReference>
<dbReference type="GO" id="GO:0072344">
    <property type="term" value="P:rescue of stalled ribosome"/>
    <property type="evidence" value="ECO:0007669"/>
    <property type="project" value="TreeGrafter"/>
</dbReference>
<organism evidence="9 10">
    <name type="scientific">Rhizoclosmatium globosum</name>
    <dbReference type="NCBI Taxonomy" id="329046"/>
    <lineage>
        <taxon>Eukaryota</taxon>
        <taxon>Fungi</taxon>
        <taxon>Fungi incertae sedis</taxon>
        <taxon>Chytridiomycota</taxon>
        <taxon>Chytridiomycota incertae sedis</taxon>
        <taxon>Chytridiomycetes</taxon>
        <taxon>Chytridiales</taxon>
        <taxon>Chytriomycetaceae</taxon>
        <taxon>Rhizoclosmatium</taxon>
    </lineage>
</organism>
<proteinExistence type="inferred from homology"/>
<comment type="caution">
    <text evidence="9">The sequence shown here is derived from an EMBL/GenBank/DDBJ whole genome shotgun (WGS) entry which is preliminary data.</text>
</comment>
<dbReference type="GO" id="GO:0005737">
    <property type="term" value="C:cytoplasm"/>
    <property type="evidence" value="ECO:0007669"/>
    <property type="project" value="UniProtKB-SubCell"/>
</dbReference>
<sequence>MPPVMEVYCQCSFGKLRKGVKPGPARVRIERARRLTQPKTMNQHKCDPCFTCKAKTGNCACLKLFSCHFCDPNGERYNLTPEEVKQWHIHERAASSASESDNDDIAPMVDLEAMAELEVPLVAADLPQVQVDKRHTIHVPSPNLVPNIPSALFKPPDLIWWFGQPFENQDDVEIQILEDGVASNDVATIRVDSENETLPFVNEAIKDYTWIMWHSRLFSIEYSKVDWLNTLILSANNGTLESYISMNMNQTNWLVEHERRMLSIWLGHRNNPILKYVLVQLFYAFLKNLKKDRYLELVWYGNEGLWKQNGINENGEWCTLMTIGFQKPIYDSNPKTFILKFAKPDFKALVLIESGIRVHPTNYAREKSNTPSNFNAKLRKHLKTRRLSSVKQLGVDRIIDFIFGEDEFAYHLFVELYSSGNIILTGHDHVILAVLRVVDVETNALSGASAPATTATVADDVNADAQRIEKKEAIVKKETKETAKEDGKKDENEKVEINFRVGQRYTMVDFVRSFNGLNRDGIIAALDEYRKSVPAGGVDEEVDAVVPDEPATTATVSGGKGGKSTKAAKTQKKKDKKAKQSVGGKDVTLRKWAKEKFGFLYGPALVDHALSFGSVLDATIKMSEVVGDDSTFESVVDALTNGFGDANRIMDLAFEGKNAFEGWITQVEHKGATLPNSESTQDTLIIYDEFHPYNFSQLAQLPADPPILHHNTFSKCVDEFFTHTESHRLQLRLHAAETTASKKLASVSQSHTAQVTRLQTATQQSAKVAACIESNLEVVDAVINTVRQFVASGMDWVELWELVKEEARMGNYVASVITGLKLEVGVVSVGLLDPEFVDEEGDGGDDEDSEEESNSDDDADVKAARGRKRAEKAKFEKEREKRRRENTLKIDLDIYLSAWGNARRYYDSKKLAAVKAEKTIHAVGKALKQAEKKITQDLKATKSAAPMIKTIRTPYWFEKYNWFISSENYLVVSGRDSAQTDVLLRKYMRKDDVLVCADVEGAPAVLVINSFSAGFGDVAGARPPGLTPEAPIPPLTLHQAGTMTVAHSKAWESKIITSAWWVRGDVVMKAGGIALLSRGDKNYLPPVQLIYGFGLLFAVDEESSKRHFDERRPWTRFGDVAVPETDGTALVDLDEDEADGNEAQEDSEEDAPIADQEPESVVVNFDKYQLEKPHAIELIDQPDFAVHEVSAEAVTNKNGNEKRKLSAKERRELKKGVPPHDVMVEPTESESDQDQKSQAESDDDNESNNDETVAAQSFVPVASKSKLSTPSIASKSSTNQPSAPRGKKGKLKKMKDKYADQSDEEREVMMALLHGSESSAKKKKGGAEDVKPGKGKTKQPAPKGTPNKDAKKVAPPKPKTTAIAGGEFLGENTAPEEFSLSVLDSLTSQPHPDDVLIAAIPVCLPWTCLAKYKYKVKLVPGALKKGKAAKSVESAFKSMSTNTDKRDADVISNMNEAEFVAAMLGKVKVMGTSTGSEKAGKRK</sequence>
<comment type="subcellular location">
    <subcellularLocation>
        <location evidence="1">Cytoplasm</location>
    </subcellularLocation>
</comment>